<name>A0ABX3MCE2_9XANT</name>
<evidence type="ECO:0000313" key="1">
    <source>
        <dbReference type="EMBL" id="OOX13825.1"/>
    </source>
</evidence>
<reference evidence="1 2" key="1">
    <citation type="submission" date="2015-12" db="EMBL/GenBank/DDBJ databases">
        <authorList>
            <person name="Bansal K."/>
            <person name="Midha S."/>
            <person name="Patil P.B."/>
        </authorList>
    </citation>
    <scope>NUCLEOTIDE SEQUENCE [LARGE SCALE GENOMIC DNA]</scope>
    <source>
        <strain evidence="1 2">LMG558</strain>
    </source>
</reference>
<dbReference type="RefSeq" id="WP_078561435.1">
    <property type="nucleotide sequence ID" value="NZ_LOKQ01000235.1"/>
</dbReference>
<comment type="caution">
    <text evidence="1">The sequence shown here is derived from an EMBL/GenBank/DDBJ whole genome shotgun (WGS) entry which is preliminary data.</text>
</comment>
<sequence>MKRPLLIAAALLAVLGAVSLLKHDWKPSMPDGDYGTCQRSHVENGFIMMYQSMCTGTSCTQIPYVVPTTTAVCDEWQYPLGDGPEFQAAYADYRKRLSEWYTRHLEEAP</sequence>
<dbReference type="EMBL" id="LOKQ01000235">
    <property type="protein sequence ID" value="OOX13825.1"/>
    <property type="molecule type" value="Genomic_DNA"/>
</dbReference>
<evidence type="ECO:0008006" key="3">
    <source>
        <dbReference type="Google" id="ProtNLM"/>
    </source>
</evidence>
<evidence type="ECO:0000313" key="2">
    <source>
        <dbReference type="Proteomes" id="UP000191089"/>
    </source>
</evidence>
<organism evidence="1 2">
    <name type="scientific">Xanthomonas axonopodis pv. cajani</name>
    <dbReference type="NCBI Taxonomy" id="487827"/>
    <lineage>
        <taxon>Bacteria</taxon>
        <taxon>Pseudomonadati</taxon>
        <taxon>Pseudomonadota</taxon>
        <taxon>Gammaproteobacteria</taxon>
        <taxon>Lysobacterales</taxon>
        <taxon>Lysobacteraceae</taxon>
        <taxon>Xanthomonas</taxon>
    </lineage>
</organism>
<accession>A0ABX3MCE2</accession>
<gene>
    <name evidence="1" type="ORF">Xcaj_07770</name>
</gene>
<proteinExistence type="predicted"/>
<dbReference type="Proteomes" id="UP000191089">
    <property type="component" value="Unassembled WGS sequence"/>
</dbReference>
<protein>
    <recommendedName>
        <fullName evidence="3">Secreted protein</fullName>
    </recommendedName>
</protein>
<keyword evidence="2" id="KW-1185">Reference proteome</keyword>